<dbReference type="PANTHER" id="PTHR30093">
    <property type="entry name" value="GENERAL SECRETION PATHWAY PROTEIN G"/>
    <property type="match status" value="1"/>
</dbReference>
<keyword evidence="2" id="KW-1133">Transmembrane helix</keyword>
<accession>A0A5B7YAX6</accession>
<name>A0A5B7YAX6_9ALTE</name>
<dbReference type="OrthoDB" id="5572189at2"/>
<organism evidence="3 4">
    <name type="scientific">Salinimonas iocasae</name>
    <dbReference type="NCBI Taxonomy" id="2572577"/>
    <lineage>
        <taxon>Bacteria</taxon>
        <taxon>Pseudomonadati</taxon>
        <taxon>Pseudomonadota</taxon>
        <taxon>Gammaproteobacteria</taxon>
        <taxon>Alteromonadales</taxon>
        <taxon>Alteromonadaceae</taxon>
        <taxon>Alteromonas/Salinimonas group</taxon>
        <taxon>Salinimonas</taxon>
    </lineage>
</organism>
<dbReference type="KEGG" id="salk:FBQ74_03530"/>
<evidence type="ECO:0000313" key="4">
    <source>
        <dbReference type="Proteomes" id="UP000304912"/>
    </source>
</evidence>
<reference evidence="3 4" key="1">
    <citation type="submission" date="2019-04" db="EMBL/GenBank/DDBJ databases">
        <title>Salinimonas iocasae sp. nov., a halophilic bacterium isolated from the outer tube casing of tubeworms in Okinawa Trough.</title>
        <authorList>
            <person name="Zhang H."/>
            <person name="Wang H."/>
            <person name="Li C."/>
        </authorList>
    </citation>
    <scope>NUCLEOTIDE SEQUENCE [LARGE SCALE GENOMIC DNA]</scope>
    <source>
        <strain evidence="3 4">KX18D6</strain>
    </source>
</reference>
<keyword evidence="4" id="KW-1185">Reference proteome</keyword>
<dbReference type="InterPro" id="IPR045584">
    <property type="entry name" value="Pilin-like"/>
</dbReference>
<sequence length="128" mass="13756">MKHAKFKKQDGGWTLVELMIVVAIAGIIATIAIPSYQSHLTNARRADAQNALLQLKMQQESYRLENNSYAATGEIGMPTSEFYTFTVSNATATTYTLSAAAKGGQTGDTGCTSLSLDQSMNKLPAGCW</sequence>
<gene>
    <name evidence="3" type="ORF">FBQ74_03530</name>
</gene>
<keyword evidence="2" id="KW-0812">Transmembrane</keyword>
<dbReference type="AlphaFoldDB" id="A0A5B7YAX6"/>
<dbReference type="InterPro" id="IPR031982">
    <property type="entry name" value="PilE-like"/>
</dbReference>
<evidence type="ECO:0000256" key="2">
    <source>
        <dbReference type="SAM" id="Phobius"/>
    </source>
</evidence>
<dbReference type="GO" id="GO:0043683">
    <property type="term" value="P:type IV pilus assembly"/>
    <property type="evidence" value="ECO:0007669"/>
    <property type="project" value="InterPro"/>
</dbReference>
<dbReference type="RefSeq" id="WP_139755347.1">
    <property type="nucleotide sequence ID" value="NZ_CP039852.1"/>
</dbReference>
<feature type="transmembrane region" description="Helical" evidence="2">
    <location>
        <begin position="12"/>
        <end position="36"/>
    </location>
</feature>
<dbReference type="Proteomes" id="UP000304912">
    <property type="component" value="Chromosome"/>
</dbReference>
<dbReference type="Gene3D" id="3.30.700.10">
    <property type="entry name" value="Glycoprotein, Type 4 Pilin"/>
    <property type="match status" value="1"/>
</dbReference>
<dbReference type="NCBIfam" id="TIGR02532">
    <property type="entry name" value="IV_pilin_GFxxxE"/>
    <property type="match status" value="1"/>
</dbReference>
<keyword evidence="2" id="KW-0472">Membrane</keyword>
<dbReference type="InterPro" id="IPR000983">
    <property type="entry name" value="Bac_GSPG_pilin"/>
</dbReference>
<dbReference type="GO" id="GO:0015628">
    <property type="term" value="P:protein secretion by the type II secretion system"/>
    <property type="evidence" value="ECO:0007669"/>
    <property type="project" value="InterPro"/>
</dbReference>
<protein>
    <submittedName>
        <fullName evidence="3">Prepilin-type N-terminal cleavage/methylation domain-containing protein</fullName>
    </submittedName>
</protein>
<evidence type="ECO:0000313" key="3">
    <source>
        <dbReference type="EMBL" id="QCZ92595.1"/>
    </source>
</evidence>
<proteinExistence type="predicted"/>
<dbReference type="SUPFAM" id="SSF54523">
    <property type="entry name" value="Pili subunits"/>
    <property type="match status" value="1"/>
</dbReference>
<keyword evidence="1" id="KW-0488">Methylation</keyword>
<dbReference type="PANTHER" id="PTHR30093:SF47">
    <property type="entry name" value="TYPE IV PILUS NON-CORE MINOR PILIN PILE"/>
    <property type="match status" value="1"/>
</dbReference>
<dbReference type="Pfam" id="PF07963">
    <property type="entry name" value="N_methyl"/>
    <property type="match status" value="1"/>
</dbReference>
<dbReference type="GO" id="GO:0015627">
    <property type="term" value="C:type II protein secretion system complex"/>
    <property type="evidence" value="ECO:0007669"/>
    <property type="project" value="InterPro"/>
</dbReference>
<dbReference type="InterPro" id="IPR012902">
    <property type="entry name" value="N_methyl_site"/>
</dbReference>
<dbReference type="EMBL" id="CP039852">
    <property type="protein sequence ID" value="QCZ92595.1"/>
    <property type="molecule type" value="Genomic_DNA"/>
</dbReference>
<evidence type="ECO:0000256" key="1">
    <source>
        <dbReference type="ARBA" id="ARBA00022481"/>
    </source>
</evidence>
<dbReference type="Pfam" id="PF16732">
    <property type="entry name" value="ComP_DUS"/>
    <property type="match status" value="1"/>
</dbReference>
<dbReference type="PRINTS" id="PR00813">
    <property type="entry name" value="BCTERIALGSPG"/>
</dbReference>